<dbReference type="GO" id="GO:0009909">
    <property type="term" value="P:regulation of flower development"/>
    <property type="evidence" value="ECO:0007669"/>
    <property type="project" value="InterPro"/>
</dbReference>
<dbReference type="STRING" id="337451.A0A3S3M1D3"/>
<dbReference type="EMBL" id="QPKB01000002">
    <property type="protein sequence ID" value="RWR75311.1"/>
    <property type="molecule type" value="Genomic_DNA"/>
</dbReference>
<comment type="similarity">
    <text evidence="1">Belongs to the FPF1 family.</text>
</comment>
<dbReference type="InterPro" id="IPR039274">
    <property type="entry name" value="FPF1"/>
</dbReference>
<keyword evidence="3" id="KW-1185">Reference proteome</keyword>
<comment type="caution">
    <text evidence="2">The sequence shown here is derived from an EMBL/GenBank/DDBJ whole genome shotgun (WGS) entry which is preliminary data.</text>
</comment>
<dbReference type="Proteomes" id="UP000283530">
    <property type="component" value="Unassembled WGS sequence"/>
</dbReference>
<evidence type="ECO:0000313" key="3">
    <source>
        <dbReference type="Proteomes" id="UP000283530"/>
    </source>
</evidence>
<protein>
    <submittedName>
        <fullName evidence="2">Flowering-promoting factor 1-like protein 3</fullName>
    </submittedName>
</protein>
<name>A0A3S3M1D3_9MAGN</name>
<accession>A0A3S3M1D3</accession>
<sequence length="110" mass="12686">MSGVWVFNKGVFRLVENPGTDSTSGQQSSTRRKVLIYTPTNEVIACYNLLDEKLSALGWERYYSNPDLLQYHKRSSVDLISLPKDFTKFSSVHMFDIVVKNQNSFEVRDM</sequence>
<evidence type="ECO:0000313" key="2">
    <source>
        <dbReference type="EMBL" id="RWR75311.1"/>
    </source>
</evidence>
<organism evidence="2 3">
    <name type="scientific">Cinnamomum micranthum f. kanehirae</name>
    <dbReference type="NCBI Taxonomy" id="337451"/>
    <lineage>
        <taxon>Eukaryota</taxon>
        <taxon>Viridiplantae</taxon>
        <taxon>Streptophyta</taxon>
        <taxon>Embryophyta</taxon>
        <taxon>Tracheophyta</taxon>
        <taxon>Spermatophyta</taxon>
        <taxon>Magnoliopsida</taxon>
        <taxon>Magnoliidae</taxon>
        <taxon>Laurales</taxon>
        <taxon>Lauraceae</taxon>
        <taxon>Cinnamomum</taxon>
    </lineage>
</organism>
<evidence type="ECO:0000256" key="1">
    <source>
        <dbReference type="ARBA" id="ARBA00008013"/>
    </source>
</evidence>
<dbReference type="AlphaFoldDB" id="A0A3S3M1D3"/>
<dbReference type="PANTHER" id="PTHR33433">
    <property type="entry name" value="FLOWERING-PROMOTING FACTOR 1-LIKE PROTEIN 1"/>
    <property type="match status" value="1"/>
</dbReference>
<proteinExistence type="inferred from homology"/>
<gene>
    <name evidence="2" type="ORF">CKAN_00368700</name>
</gene>
<dbReference type="OrthoDB" id="612242at2759"/>
<reference evidence="2 3" key="1">
    <citation type="journal article" date="2019" name="Nat. Plants">
        <title>Stout camphor tree genome fills gaps in understanding of flowering plant genome evolution.</title>
        <authorList>
            <person name="Chaw S.M."/>
            <person name="Liu Y.C."/>
            <person name="Wu Y.W."/>
            <person name="Wang H.Y."/>
            <person name="Lin C.I."/>
            <person name="Wu C.S."/>
            <person name="Ke H.M."/>
            <person name="Chang L.Y."/>
            <person name="Hsu C.Y."/>
            <person name="Yang H.T."/>
            <person name="Sudianto E."/>
            <person name="Hsu M.H."/>
            <person name="Wu K.P."/>
            <person name="Wang L.N."/>
            <person name="Leebens-Mack J.H."/>
            <person name="Tsai I.J."/>
        </authorList>
    </citation>
    <scope>NUCLEOTIDE SEQUENCE [LARGE SCALE GENOMIC DNA]</scope>
    <source>
        <strain evidence="3">cv. Chaw 1501</strain>
        <tissue evidence="2">Young leaves</tissue>
    </source>
</reference>